<dbReference type="InterPro" id="IPR000983">
    <property type="entry name" value="Bac_GSPG_pilin"/>
</dbReference>
<gene>
    <name evidence="3" type="ORF">STSP2_02404</name>
</gene>
<name>A0A1U9NNX6_9BACT</name>
<dbReference type="KEGG" id="alus:STSP2_02404"/>
<dbReference type="RefSeq" id="WP_146662822.1">
    <property type="nucleotide sequence ID" value="NZ_CP019791.1"/>
</dbReference>
<evidence type="ECO:0000313" key="3">
    <source>
        <dbReference type="EMBL" id="AQT69216.1"/>
    </source>
</evidence>
<evidence type="ECO:0000313" key="4">
    <source>
        <dbReference type="Proteomes" id="UP000189674"/>
    </source>
</evidence>
<evidence type="ECO:0000256" key="1">
    <source>
        <dbReference type="ARBA" id="ARBA00022481"/>
    </source>
</evidence>
<dbReference type="PRINTS" id="PR00813">
    <property type="entry name" value="BCTERIALGSPG"/>
</dbReference>
<proteinExistence type="predicted"/>
<dbReference type="Gene3D" id="3.30.700.10">
    <property type="entry name" value="Glycoprotein, Type 4 Pilin"/>
    <property type="match status" value="1"/>
</dbReference>
<evidence type="ECO:0000256" key="2">
    <source>
        <dbReference type="SAM" id="Phobius"/>
    </source>
</evidence>
<feature type="transmembrane region" description="Helical" evidence="2">
    <location>
        <begin position="12"/>
        <end position="30"/>
    </location>
</feature>
<dbReference type="PROSITE" id="PS00409">
    <property type="entry name" value="PROKAR_NTER_METHYL"/>
    <property type="match status" value="1"/>
</dbReference>
<dbReference type="InterPro" id="IPR012902">
    <property type="entry name" value="N_methyl_site"/>
</dbReference>
<keyword evidence="1" id="KW-0488">Methylation</keyword>
<dbReference type="SUPFAM" id="SSF54523">
    <property type="entry name" value="Pili subunits"/>
    <property type="match status" value="1"/>
</dbReference>
<dbReference type="OrthoDB" id="273516at2"/>
<dbReference type="GO" id="GO:0015627">
    <property type="term" value="C:type II protein secretion system complex"/>
    <property type="evidence" value="ECO:0007669"/>
    <property type="project" value="InterPro"/>
</dbReference>
<organism evidence="3 4">
    <name type="scientific">Anaerohalosphaera lusitana</name>
    <dbReference type="NCBI Taxonomy" id="1936003"/>
    <lineage>
        <taxon>Bacteria</taxon>
        <taxon>Pseudomonadati</taxon>
        <taxon>Planctomycetota</taxon>
        <taxon>Phycisphaerae</taxon>
        <taxon>Sedimentisphaerales</taxon>
        <taxon>Anaerohalosphaeraceae</taxon>
        <taxon>Anaerohalosphaera</taxon>
    </lineage>
</organism>
<keyword evidence="2" id="KW-0472">Membrane</keyword>
<dbReference type="PANTHER" id="PTHR30093">
    <property type="entry name" value="GENERAL SECRETION PATHWAY PROTEIN G"/>
    <property type="match status" value="1"/>
</dbReference>
<keyword evidence="2" id="KW-1133">Transmembrane helix</keyword>
<dbReference type="Pfam" id="PF07963">
    <property type="entry name" value="N_methyl"/>
    <property type="match status" value="1"/>
</dbReference>
<accession>A0A1U9NNX6</accession>
<dbReference type="Proteomes" id="UP000189674">
    <property type="component" value="Chromosome"/>
</dbReference>
<protein>
    <submittedName>
        <fullName evidence="3">Putative major pilin subunit</fullName>
    </submittedName>
</protein>
<dbReference type="STRING" id="1936003.STSP2_02404"/>
<dbReference type="GO" id="GO:0015628">
    <property type="term" value="P:protein secretion by the type II secretion system"/>
    <property type="evidence" value="ECO:0007669"/>
    <property type="project" value="InterPro"/>
</dbReference>
<dbReference type="InterPro" id="IPR045584">
    <property type="entry name" value="Pilin-like"/>
</dbReference>
<sequence length="281" mass="31935">MSRNKGFTLIELLVVISIIALLLAIMMPALQKVKLVAEEVICRSNLKQYGLAGELYRQDNGDKFPNAWDSVFRSRDPARGCQWHDASRHPEDNPELQGTLWDYLGGGTKVHYCRTFARYAKTADAHVGHNDSIPIEPLFCYSMNAFLGGFESYNPASMVIKSSQVRRPSTVFFFAEENAWPYESSETDPYYPYNRYQQTLNDNALCGGPYLPYDVRSWDIPRDQVPPYQDAFGSFHKTSPSKLNDGMANSVFVDGHVEMVEPDRTWYYTKPMDGKPAIKGL</sequence>
<dbReference type="AlphaFoldDB" id="A0A1U9NNX6"/>
<keyword evidence="4" id="KW-1185">Reference proteome</keyword>
<dbReference type="EMBL" id="CP019791">
    <property type="protein sequence ID" value="AQT69216.1"/>
    <property type="molecule type" value="Genomic_DNA"/>
</dbReference>
<keyword evidence="2" id="KW-0812">Transmembrane</keyword>
<dbReference type="NCBIfam" id="TIGR02532">
    <property type="entry name" value="IV_pilin_GFxxxE"/>
    <property type="match status" value="1"/>
</dbReference>
<reference evidence="4" key="1">
    <citation type="submission" date="2017-02" db="EMBL/GenBank/DDBJ databases">
        <title>Comparative genomics and description of representatives of a novel lineage of planctomycetes thriving in anoxic sediments.</title>
        <authorList>
            <person name="Spring S."/>
            <person name="Bunk B."/>
            <person name="Sproer C."/>
        </authorList>
    </citation>
    <scope>NUCLEOTIDE SEQUENCE [LARGE SCALE GENOMIC DNA]</scope>
    <source>
        <strain evidence="4">ST-NAGAB-D1</strain>
    </source>
</reference>